<dbReference type="CDD" id="cd04182">
    <property type="entry name" value="GT_2_like_f"/>
    <property type="match status" value="1"/>
</dbReference>
<dbReference type="Gene3D" id="3.90.550.10">
    <property type="entry name" value="Spore Coat Polysaccharide Biosynthesis Protein SpsA, Chain A"/>
    <property type="match status" value="1"/>
</dbReference>
<dbReference type="InterPro" id="IPR025877">
    <property type="entry name" value="MobA-like_NTP_Trfase"/>
</dbReference>
<evidence type="ECO:0000256" key="1">
    <source>
        <dbReference type="ARBA" id="ARBA00022842"/>
    </source>
</evidence>
<dbReference type="SUPFAM" id="SSF53448">
    <property type="entry name" value="Nucleotide-diphospho-sugar transferases"/>
    <property type="match status" value="1"/>
</dbReference>
<dbReference type="InterPro" id="IPR029044">
    <property type="entry name" value="Nucleotide-diphossugar_trans"/>
</dbReference>
<protein>
    <submittedName>
        <fullName evidence="3">Nucleotidyltransferase family protein</fullName>
    </submittedName>
</protein>
<sequence>MRGTDKLLQPVDGQPILRLVTQRALQATPYVGVALRPEHVERQQALSGLPVIILPVKDASEGLAASLRAGASWALAQNTEALMVALPDMPDITADDMRDLIAAQARQPNQPMRASTVDGQPGHPVILPSALFPEMKNLVGDMGARTLLGSHSTGLHPLPGLRAVLDLDTPEQWALWRKGQPRP</sequence>
<dbReference type="AlphaFoldDB" id="A0A2K8KEJ0"/>
<proteinExistence type="predicted"/>
<keyword evidence="3" id="KW-0808">Transferase</keyword>
<dbReference type="PANTHER" id="PTHR43777:SF1">
    <property type="entry name" value="MOLYBDENUM COFACTOR CYTIDYLYLTRANSFERASE"/>
    <property type="match status" value="1"/>
</dbReference>
<dbReference type="Proteomes" id="UP000228948">
    <property type="component" value="Chromosome"/>
</dbReference>
<dbReference type="STRING" id="441209.GCA_001870665_01954"/>
<dbReference type="GO" id="GO:0016779">
    <property type="term" value="F:nucleotidyltransferase activity"/>
    <property type="evidence" value="ECO:0007669"/>
    <property type="project" value="UniProtKB-ARBA"/>
</dbReference>
<dbReference type="PANTHER" id="PTHR43777">
    <property type="entry name" value="MOLYBDENUM COFACTOR CYTIDYLYLTRANSFERASE"/>
    <property type="match status" value="1"/>
</dbReference>
<reference evidence="3 4" key="1">
    <citation type="submission" date="2017-11" db="EMBL/GenBank/DDBJ databases">
        <title>Revised Sequence and Annotation of the Rhodobaca barguzinensis strain alga05 Genome.</title>
        <authorList>
            <person name="Kopejtka K."/>
            <person name="Tomasch J.M."/>
            <person name="Bunk B."/>
            <person name="Koblizek M."/>
        </authorList>
    </citation>
    <scope>NUCLEOTIDE SEQUENCE [LARGE SCALE GENOMIC DNA]</scope>
    <source>
        <strain evidence="4">alga05</strain>
    </source>
</reference>
<evidence type="ECO:0000259" key="2">
    <source>
        <dbReference type="Pfam" id="PF12804"/>
    </source>
</evidence>
<keyword evidence="1" id="KW-0460">Magnesium</keyword>
<accession>A0A2K8KEJ0</accession>
<evidence type="ECO:0000313" key="4">
    <source>
        <dbReference type="Proteomes" id="UP000228948"/>
    </source>
</evidence>
<evidence type="ECO:0000313" key="3">
    <source>
        <dbReference type="EMBL" id="ATX67842.1"/>
    </source>
</evidence>
<gene>
    <name evidence="3" type="ORF">BG454_10875</name>
</gene>
<dbReference type="RefSeq" id="WP_071482118.1">
    <property type="nucleotide sequence ID" value="NZ_CP024899.1"/>
</dbReference>
<dbReference type="KEGG" id="rbg:BG454_10875"/>
<keyword evidence="4" id="KW-1185">Reference proteome</keyword>
<name>A0A2K8KEJ0_9RHOB</name>
<dbReference type="Pfam" id="PF12804">
    <property type="entry name" value="NTP_transf_3"/>
    <property type="match status" value="1"/>
</dbReference>
<dbReference type="EMBL" id="CP024899">
    <property type="protein sequence ID" value="ATX67842.1"/>
    <property type="molecule type" value="Genomic_DNA"/>
</dbReference>
<feature type="domain" description="MobA-like NTP transferase" evidence="2">
    <location>
        <begin position="2"/>
        <end position="151"/>
    </location>
</feature>
<organism evidence="3 4">
    <name type="scientific">Roseinatronobacter bogoriensis subsp. barguzinensis</name>
    <dbReference type="NCBI Taxonomy" id="441209"/>
    <lineage>
        <taxon>Bacteria</taxon>
        <taxon>Pseudomonadati</taxon>
        <taxon>Pseudomonadota</taxon>
        <taxon>Alphaproteobacteria</taxon>
        <taxon>Rhodobacterales</taxon>
        <taxon>Paracoccaceae</taxon>
        <taxon>Roseinatronobacter</taxon>
    </lineage>
</organism>
<dbReference type="OrthoDB" id="9779263at2"/>